<name>A0AAV4SPR5_9ARAC</name>
<dbReference type="AlphaFoldDB" id="A0AAV4SPR5"/>
<sequence length="119" mass="13835">MKKGNGFVSVEIFDSGWPMDTSAKSRFCSSMLLNQKLASWIFSRTNQQNRLTDLYPVHYHILCSDYQVTPWLPNRSSSQEGISGFVKGYVKIRRSHVTSGHLKLTIWKRRLYRNAVHNQ</sequence>
<dbReference type="Proteomes" id="UP001054837">
    <property type="component" value="Unassembled WGS sequence"/>
</dbReference>
<evidence type="ECO:0000313" key="3">
    <source>
        <dbReference type="Proteomes" id="UP001054837"/>
    </source>
</evidence>
<proteinExistence type="predicted"/>
<evidence type="ECO:0000313" key="1">
    <source>
        <dbReference type="EMBL" id="GIY35294.1"/>
    </source>
</evidence>
<dbReference type="EMBL" id="BPLQ01008155">
    <property type="protein sequence ID" value="GIY35294.1"/>
    <property type="molecule type" value="Genomic_DNA"/>
</dbReference>
<keyword evidence="3" id="KW-1185">Reference proteome</keyword>
<gene>
    <name evidence="1" type="ORF">CDAR_1011</name>
    <name evidence="2" type="ORF">CDAR_1201</name>
</gene>
<accession>A0AAV4SPR5</accession>
<evidence type="ECO:0000313" key="2">
    <source>
        <dbReference type="EMBL" id="GIY35322.1"/>
    </source>
</evidence>
<dbReference type="EMBL" id="BPLQ01008155">
    <property type="protein sequence ID" value="GIY35322.1"/>
    <property type="molecule type" value="Genomic_DNA"/>
</dbReference>
<comment type="caution">
    <text evidence="1">The sequence shown here is derived from an EMBL/GenBank/DDBJ whole genome shotgun (WGS) entry which is preliminary data.</text>
</comment>
<protein>
    <submittedName>
        <fullName evidence="1">Uncharacterized protein</fullName>
    </submittedName>
</protein>
<reference evidence="1 3" key="1">
    <citation type="submission" date="2021-06" db="EMBL/GenBank/DDBJ databases">
        <title>Caerostris darwini draft genome.</title>
        <authorList>
            <person name="Kono N."/>
            <person name="Arakawa K."/>
        </authorList>
    </citation>
    <scope>NUCLEOTIDE SEQUENCE [LARGE SCALE GENOMIC DNA]</scope>
</reference>
<organism evidence="1 3">
    <name type="scientific">Caerostris darwini</name>
    <dbReference type="NCBI Taxonomy" id="1538125"/>
    <lineage>
        <taxon>Eukaryota</taxon>
        <taxon>Metazoa</taxon>
        <taxon>Ecdysozoa</taxon>
        <taxon>Arthropoda</taxon>
        <taxon>Chelicerata</taxon>
        <taxon>Arachnida</taxon>
        <taxon>Araneae</taxon>
        <taxon>Araneomorphae</taxon>
        <taxon>Entelegynae</taxon>
        <taxon>Araneoidea</taxon>
        <taxon>Araneidae</taxon>
        <taxon>Caerostris</taxon>
    </lineage>
</organism>